<name>A0A1B0FPD5_GLOMM</name>
<evidence type="ECO:0000256" key="1">
    <source>
        <dbReference type="ARBA" id="ARBA00004370"/>
    </source>
</evidence>
<dbReference type="GO" id="GO:0072659">
    <property type="term" value="P:protein localization to plasma membrane"/>
    <property type="evidence" value="ECO:0007669"/>
    <property type="project" value="TreeGrafter"/>
</dbReference>
<dbReference type="VEuPathDB" id="VectorBase:GMOY005759"/>
<evidence type="ECO:0000313" key="9">
    <source>
        <dbReference type="Proteomes" id="UP000092444"/>
    </source>
</evidence>
<organism evidence="8 9">
    <name type="scientific">Glossina morsitans morsitans</name>
    <name type="common">Savannah tsetse fly</name>
    <dbReference type="NCBI Taxonomy" id="37546"/>
    <lineage>
        <taxon>Eukaryota</taxon>
        <taxon>Metazoa</taxon>
        <taxon>Ecdysozoa</taxon>
        <taxon>Arthropoda</taxon>
        <taxon>Hexapoda</taxon>
        <taxon>Insecta</taxon>
        <taxon>Pterygota</taxon>
        <taxon>Neoptera</taxon>
        <taxon>Endopterygota</taxon>
        <taxon>Diptera</taxon>
        <taxon>Brachycera</taxon>
        <taxon>Muscomorpha</taxon>
        <taxon>Hippoboscoidea</taxon>
        <taxon>Glossinidae</taxon>
        <taxon>Glossina</taxon>
    </lineage>
</organism>
<protein>
    <recommendedName>
        <fullName evidence="7">Band 7 domain-containing protein</fullName>
    </recommendedName>
</protein>
<dbReference type="GO" id="GO:0016600">
    <property type="term" value="C:flotillin complex"/>
    <property type="evidence" value="ECO:0007669"/>
    <property type="project" value="TreeGrafter"/>
</dbReference>
<dbReference type="CDD" id="cd03399">
    <property type="entry name" value="SPFH_flotillin"/>
    <property type="match status" value="1"/>
</dbReference>
<evidence type="ECO:0000259" key="7">
    <source>
        <dbReference type="SMART" id="SM00244"/>
    </source>
</evidence>
<dbReference type="SUPFAM" id="SSF117892">
    <property type="entry name" value="Band 7/SPFH domain"/>
    <property type="match status" value="1"/>
</dbReference>
<dbReference type="Proteomes" id="UP000092444">
    <property type="component" value="Unassembled WGS sequence"/>
</dbReference>
<proteinExistence type="inferred from homology"/>
<feature type="compositionally biased region" description="Basic and acidic residues" evidence="6">
    <location>
        <begin position="446"/>
        <end position="495"/>
    </location>
</feature>
<evidence type="ECO:0000256" key="2">
    <source>
        <dbReference type="ARBA" id="ARBA00007161"/>
    </source>
</evidence>
<dbReference type="Gene3D" id="3.30.479.30">
    <property type="entry name" value="Band 7 domain"/>
    <property type="match status" value="1"/>
</dbReference>
<sequence length="504" mass="56471">MTNFENIIRKLTKFRKNMGSILTSGPNEALIISGGCGSRQVRTIVGGWAWAWWIVTDVQRLSLNVMTLEPSCVHGQTIEGVQLDVTGVAQCKVKRTKSSNGPDEMLLRAAEQFLGREEDEIKNALLQTLEGHLRAILGTLTVEQVYKDRERFASLVHDLAESDVEDLGLTILSFTIKDIQDSVDYLRSLGKSKTAKVVRDADIGVALAERDAGIREAECEKNALDVKYITNAKFENNAREYQVKRSQFEQDVNKANAEAQLAYDLQSAKIHQNIRNEEIQIDVVERRKQIEIEEQEVIRMDQELIGLVKLPAEAEAYRMQTIAQAEKFEAIAIARAESEKIRKISSAEAHAIEAVGKAEAERMRLKANVYKQYGNAAILNLVLQSLPKLAAKIVTPLAKTDKIVLIGSNNPTESKSDNFQNQSRTLSKPSMGIKGCGPSHNMTRGNQRDLARQKNLKKQAELNKGKRNDNLTVEQRKARDAEVMREKQRKKEAAEGHQQTSKVK</sequence>
<dbReference type="EnsemblMetazoa" id="GMOY005759-RA">
    <property type="protein sequence ID" value="GMOY005759-PA"/>
    <property type="gene ID" value="GMOY005759"/>
</dbReference>
<dbReference type="Pfam" id="PF04419">
    <property type="entry name" value="SERF-like_N"/>
    <property type="match status" value="1"/>
</dbReference>
<dbReference type="GO" id="GO:0031410">
    <property type="term" value="C:cytoplasmic vesicle"/>
    <property type="evidence" value="ECO:0007669"/>
    <property type="project" value="TreeGrafter"/>
</dbReference>
<dbReference type="STRING" id="37546.A0A1B0FPD5"/>
<dbReference type="PANTHER" id="PTHR13806">
    <property type="entry name" value="FLOTILLIN-RELATED"/>
    <property type="match status" value="1"/>
</dbReference>
<keyword evidence="9" id="KW-1185">Reference proteome</keyword>
<evidence type="ECO:0000256" key="4">
    <source>
        <dbReference type="RuleBase" id="RU366054"/>
    </source>
</evidence>
<dbReference type="InterPro" id="IPR001107">
    <property type="entry name" value="Band_7"/>
</dbReference>
<dbReference type="GO" id="GO:0045661">
    <property type="term" value="P:regulation of myoblast differentiation"/>
    <property type="evidence" value="ECO:0007669"/>
    <property type="project" value="TreeGrafter"/>
</dbReference>
<evidence type="ECO:0000256" key="3">
    <source>
        <dbReference type="ARBA" id="ARBA00023136"/>
    </source>
</evidence>
<dbReference type="AlphaFoldDB" id="A0A1B0FPD5"/>
<accession>A0A1B0FPD5</accession>
<evidence type="ECO:0000313" key="8">
    <source>
        <dbReference type="EnsemblMetazoa" id="GMOY005759-PA"/>
    </source>
</evidence>
<dbReference type="InterPro" id="IPR007513">
    <property type="entry name" value="SERF-like_N"/>
</dbReference>
<dbReference type="EMBL" id="CCAG010004705">
    <property type="status" value="NOT_ANNOTATED_CDS"/>
    <property type="molecule type" value="Genomic_DNA"/>
</dbReference>
<reference evidence="8" key="1">
    <citation type="submission" date="2020-05" db="UniProtKB">
        <authorList>
            <consortium name="EnsemblMetazoa"/>
        </authorList>
    </citation>
    <scope>IDENTIFICATION</scope>
    <source>
        <strain evidence="8">Yale</strain>
    </source>
</reference>
<dbReference type="InterPro" id="IPR027705">
    <property type="entry name" value="Flotillin_fam"/>
</dbReference>
<dbReference type="GO" id="GO:0002020">
    <property type="term" value="F:protease binding"/>
    <property type="evidence" value="ECO:0007669"/>
    <property type="project" value="TreeGrafter"/>
</dbReference>
<feature type="compositionally biased region" description="Polar residues" evidence="6">
    <location>
        <begin position="408"/>
        <end position="428"/>
    </location>
</feature>
<dbReference type="PhylomeDB" id="A0A1B0FPD5"/>
<evidence type="ECO:0000256" key="5">
    <source>
        <dbReference type="SAM" id="Coils"/>
    </source>
</evidence>
<comment type="subcellular location">
    <subcellularLocation>
        <location evidence="1">Membrane</location>
    </subcellularLocation>
</comment>
<dbReference type="PANTHER" id="PTHR13806:SF46">
    <property type="entry name" value="FLOTILLIN-1-RELATED"/>
    <property type="match status" value="1"/>
</dbReference>
<keyword evidence="3" id="KW-0472">Membrane</keyword>
<comment type="similarity">
    <text evidence="2 4">Belongs to the band 7/mec-2 family. Flotillin subfamily.</text>
</comment>
<evidence type="ECO:0000256" key="6">
    <source>
        <dbReference type="SAM" id="MobiDB-lite"/>
    </source>
</evidence>
<dbReference type="SMART" id="SM00244">
    <property type="entry name" value="PHB"/>
    <property type="match status" value="1"/>
</dbReference>
<feature type="coiled-coil region" evidence="5">
    <location>
        <begin position="231"/>
        <end position="296"/>
    </location>
</feature>
<dbReference type="Pfam" id="PF01145">
    <property type="entry name" value="Band_7"/>
    <property type="match status" value="1"/>
</dbReference>
<keyword evidence="5" id="KW-0175">Coiled coil</keyword>
<feature type="region of interest" description="Disordered" evidence="6">
    <location>
        <begin position="408"/>
        <end position="504"/>
    </location>
</feature>
<feature type="domain" description="Band 7" evidence="7">
    <location>
        <begin position="109"/>
        <end position="291"/>
    </location>
</feature>
<dbReference type="InterPro" id="IPR036013">
    <property type="entry name" value="Band_7/SPFH_dom_sf"/>
</dbReference>